<keyword evidence="4" id="KW-1185">Reference proteome</keyword>
<evidence type="ECO:0000259" key="2">
    <source>
        <dbReference type="Pfam" id="PF14392"/>
    </source>
</evidence>
<dbReference type="OrthoDB" id="990321at2759"/>
<feature type="compositionally biased region" description="Low complexity" evidence="1">
    <location>
        <begin position="1"/>
        <end position="23"/>
    </location>
</feature>
<evidence type="ECO:0000313" key="3">
    <source>
        <dbReference type="EMBL" id="KAF7827236.1"/>
    </source>
</evidence>
<proteinExistence type="predicted"/>
<gene>
    <name evidence="3" type="ORF">G2W53_018400</name>
</gene>
<keyword evidence="3" id="KW-0670">Pyruvate</keyword>
<accession>A0A834TV32</accession>
<dbReference type="AlphaFoldDB" id="A0A834TV32"/>
<reference evidence="3" key="1">
    <citation type="submission" date="2020-09" db="EMBL/GenBank/DDBJ databases">
        <title>Genome-Enabled Discovery of Anthraquinone Biosynthesis in Senna tora.</title>
        <authorList>
            <person name="Kang S.-H."/>
            <person name="Pandey R.P."/>
            <person name="Lee C.-M."/>
            <person name="Sim J.-S."/>
            <person name="Jeong J.-T."/>
            <person name="Choi B.-S."/>
            <person name="Jung M."/>
            <person name="Ginzburg D."/>
            <person name="Zhao K."/>
            <person name="Won S.Y."/>
            <person name="Oh T.-J."/>
            <person name="Yu Y."/>
            <person name="Kim N.-H."/>
            <person name="Lee O.R."/>
            <person name="Lee T.-H."/>
            <person name="Bashyal P."/>
            <person name="Kim T.-S."/>
            <person name="Lee W.-H."/>
            <person name="Kawkins C."/>
            <person name="Kim C.-K."/>
            <person name="Kim J.S."/>
            <person name="Ahn B.O."/>
            <person name="Rhee S.Y."/>
            <person name="Sohng J.K."/>
        </authorList>
    </citation>
    <scope>NUCLEOTIDE SEQUENCE</scope>
    <source>
        <tissue evidence="3">Leaf</tissue>
    </source>
</reference>
<feature type="region of interest" description="Disordered" evidence="1">
    <location>
        <begin position="1"/>
        <end position="29"/>
    </location>
</feature>
<dbReference type="InterPro" id="IPR025836">
    <property type="entry name" value="Zn_knuckle_CX2CX4HX4C"/>
</dbReference>
<protein>
    <submittedName>
        <fullName evidence="3">Pyruvate carboxyltransferase</fullName>
    </submittedName>
</protein>
<evidence type="ECO:0000256" key="1">
    <source>
        <dbReference type="SAM" id="MobiDB-lite"/>
    </source>
</evidence>
<name>A0A834TV32_9FABA</name>
<evidence type="ECO:0000313" key="4">
    <source>
        <dbReference type="Proteomes" id="UP000634136"/>
    </source>
</evidence>
<dbReference type="GO" id="GO:0016740">
    <property type="term" value="F:transferase activity"/>
    <property type="evidence" value="ECO:0007669"/>
    <property type="project" value="UniProtKB-KW"/>
</dbReference>
<dbReference type="Pfam" id="PF14392">
    <property type="entry name" value="zf-CCHC_4"/>
    <property type="match status" value="1"/>
</dbReference>
<organism evidence="3 4">
    <name type="scientific">Senna tora</name>
    <dbReference type="NCBI Taxonomy" id="362788"/>
    <lineage>
        <taxon>Eukaryota</taxon>
        <taxon>Viridiplantae</taxon>
        <taxon>Streptophyta</taxon>
        <taxon>Embryophyta</taxon>
        <taxon>Tracheophyta</taxon>
        <taxon>Spermatophyta</taxon>
        <taxon>Magnoliopsida</taxon>
        <taxon>eudicotyledons</taxon>
        <taxon>Gunneridae</taxon>
        <taxon>Pentapetalae</taxon>
        <taxon>rosids</taxon>
        <taxon>fabids</taxon>
        <taxon>Fabales</taxon>
        <taxon>Fabaceae</taxon>
        <taxon>Caesalpinioideae</taxon>
        <taxon>Cassia clade</taxon>
        <taxon>Senna</taxon>
    </lineage>
</organism>
<sequence length="428" mass="49793">MSWLESHLLPDSSSSSYSFSSPDDSSEEEPNFIIPRQGPCLEFFGAFLTNQRQYWSRCLVGVMTPNMVLEDWKVDNVPIWVELWGLHFEYYSDSAAEVRVRISPEDPLVMGFYITLDDGRLVWIQCRYERIFCIYRQCGCIGHLARDCKKGRRQAQEGVDRQKRRIRDRFQVPCFIDLECPLFVPDAVAFRQSKNRKTTRIEVRYEPNGIKYHTYEFRPIQFLRTESRSSLSPPPPTNVIRISEDSSSESVHKEMAYEQMDDSPVSPDIYYSNLWQMDSHMHRRSGDECLVNDGVVMNGVQASKGDKGKPVIEEVYCQLVPFTLMWINSTFEAGEPSGTFKEDFFEYLEDMEISEEDYDGMQLDVLEVDSETRQEKIGDDVDNEYSLAKEVSDFIRTFKCGEFEDTVWDNFVADFLNKRYGLDTQVGP</sequence>
<keyword evidence="3" id="KW-0808">Transferase</keyword>
<dbReference type="Proteomes" id="UP000634136">
    <property type="component" value="Unassembled WGS sequence"/>
</dbReference>
<dbReference type="EMBL" id="JAAIUW010000006">
    <property type="protein sequence ID" value="KAF7827236.1"/>
    <property type="molecule type" value="Genomic_DNA"/>
</dbReference>
<comment type="caution">
    <text evidence="3">The sequence shown here is derived from an EMBL/GenBank/DDBJ whole genome shotgun (WGS) entry which is preliminary data.</text>
</comment>
<feature type="domain" description="Zinc knuckle CX2CX4HX4C" evidence="2">
    <location>
        <begin position="106"/>
        <end position="150"/>
    </location>
</feature>